<protein>
    <submittedName>
        <fullName evidence="2">Uncharacterized protein</fullName>
    </submittedName>
</protein>
<feature type="signal peptide" evidence="1">
    <location>
        <begin position="1"/>
        <end position="28"/>
    </location>
</feature>
<proteinExistence type="predicted"/>
<sequence>MMLTLSRRAAGRLLALAVLAGLPAASRAAEPVFPPATAIGLVPPPGMTPARGFAGFEHRSGASIVIMEMPAEAYPEISRRFTPEALRPTGFAVTGEGEALAVAGGEGRLLRGAQAAHGLTYAKWVAVVRGGAGTGLVTVQVPEQAAGQVPGEAVEAALRTIAFRTPASLDEQIATLPYSVGEMAGFRPVRVVMGNSLLLTEGAKDVDPERTQPMIIIAPSLGQAAVAAGQESAFARKALGTLRDLKDVTVTDEDRSTRGTTVIVRLRASATDPKTARPLAVTQTVLFDGPRYLRVIGMADAAQADTIARAERVAASVAPK</sequence>
<evidence type="ECO:0000313" key="2">
    <source>
        <dbReference type="EMBL" id="GJE01916.1"/>
    </source>
</evidence>
<gene>
    <name evidence="2" type="ORF">GMJLKIPL_3857</name>
</gene>
<dbReference type="EMBL" id="BPQQ01000044">
    <property type="protein sequence ID" value="GJE01916.1"/>
    <property type="molecule type" value="Genomic_DNA"/>
</dbReference>
<name>A0ABQ4SFB7_9HYPH</name>
<organism evidence="2 3">
    <name type="scientific">Methylobacterium isbiliense</name>
    <dbReference type="NCBI Taxonomy" id="315478"/>
    <lineage>
        <taxon>Bacteria</taxon>
        <taxon>Pseudomonadati</taxon>
        <taxon>Pseudomonadota</taxon>
        <taxon>Alphaproteobacteria</taxon>
        <taxon>Hyphomicrobiales</taxon>
        <taxon>Methylobacteriaceae</taxon>
        <taxon>Methylobacterium</taxon>
    </lineage>
</organism>
<evidence type="ECO:0000313" key="3">
    <source>
        <dbReference type="Proteomes" id="UP001055153"/>
    </source>
</evidence>
<accession>A0ABQ4SFB7</accession>
<reference evidence="2" key="1">
    <citation type="journal article" date="2021" name="Front. Microbiol.">
        <title>Comprehensive Comparative Genomics and Phenotyping of Methylobacterium Species.</title>
        <authorList>
            <person name="Alessa O."/>
            <person name="Ogura Y."/>
            <person name="Fujitani Y."/>
            <person name="Takami H."/>
            <person name="Hayashi T."/>
            <person name="Sahin N."/>
            <person name="Tani A."/>
        </authorList>
    </citation>
    <scope>NUCLEOTIDE SEQUENCE</scope>
    <source>
        <strain evidence="2">DSM 17168</strain>
    </source>
</reference>
<feature type="chain" id="PRO_5046495351" evidence="1">
    <location>
        <begin position="29"/>
        <end position="320"/>
    </location>
</feature>
<keyword evidence="3" id="KW-1185">Reference proteome</keyword>
<reference evidence="2" key="2">
    <citation type="submission" date="2021-08" db="EMBL/GenBank/DDBJ databases">
        <authorList>
            <person name="Tani A."/>
            <person name="Ola A."/>
            <person name="Ogura Y."/>
            <person name="Katsura K."/>
            <person name="Hayashi T."/>
        </authorList>
    </citation>
    <scope>NUCLEOTIDE SEQUENCE</scope>
    <source>
        <strain evidence="2">DSM 17168</strain>
    </source>
</reference>
<keyword evidence="1" id="KW-0732">Signal</keyword>
<evidence type="ECO:0000256" key="1">
    <source>
        <dbReference type="SAM" id="SignalP"/>
    </source>
</evidence>
<comment type="caution">
    <text evidence="2">The sequence shown here is derived from an EMBL/GenBank/DDBJ whole genome shotgun (WGS) entry which is preliminary data.</text>
</comment>
<dbReference type="RefSeq" id="WP_238237156.1">
    <property type="nucleotide sequence ID" value="NZ_BPQQ01000044.1"/>
</dbReference>
<dbReference type="Proteomes" id="UP001055153">
    <property type="component" value="Unassembled WGS sequence"/>
</dbReference>